<sequence length="112" mass="11876">MAKHHPDLIMCRKQPGIAIGRLCEKCDGSASSATPTCGPARSSGSVMSAIMDHSRDVVLSAVVLASPMRTTAKSARSRRRTVMVARRLLTSGAPRPISSTNGRNTGSRNDEL</sequence>
<organism evidence="3 4">
    <name type="scientific">Acorus calamus</name>
    <name type="common">Sweet flag</name>
    <dbReference type="NCBI Taxonomy" id="4465"/>
    <lineage>
        <taxon>Eukaryota</taxon>
        <taxon>Viridiplantae</taxon>
        <taxon>Streptophyta</taxon>
        <taxon>Embryophyta</taxon>
        <taxon>Tracheophyta</taxon>
        <taxon>Spermatophyta</taxon>
        <taxon>Magnoliopsida</taxon>
        <taxon>Liliopsida</taxon>
        <taxon>Acoraceae</taxon>
        <taxon>Acorus</taxon>
    </lineage>
</organism>
<keyword evidence="4" id="KW-1185">Reference proteome</keyword>
<dbReference type="EMBL" id="JAUJYO010000021">
    <property type="protein sequence ID" value="KAK1284177.1"/>
    <property type="molecule type" value="Genomic_DNA"/>
</dbReference>
<gene>
    <name evidence="3" type="ORF">QJS10_CPB21g01293</name>
</gene>
<comment type="similarity">
    <text evidence="1">Belongs to the PHF5 family.</text>
</comment>
<dbReference type="InterPro" id="IPR005345">
    <property type="entry name" value="PHF5"/>
</dbReference>
<dbReference type="Pfam" id="PF03660">
    <property type="entry name" value="PHF5"/>
    <property type="match status" value="1"/>
</dbReference>
<dbReference type="Proteomes" id="UP001180020">
    <property type="component" value="Unassembled WGS sequence"/>
</dbReference>
<evidence type="ECO:0000313" key="3">
    <source>
        <dbReference type="EMBL" id="KAK1284177.1"/>
    </source>
</evidence>
<reference evidence="3" key="1">
    <citation type="journal article" date="2023" name="Nat. Commun.">
        <title>Diploid and tetraploid genomes of Acorus and the evolution of monocots.</title>
        <authorList>
            <person name="Ma L."/>
            <person name="Liu K.W."/>
            <person name="Li Z."/>
            <person name="Hsiao Y.Y."/>
            <person name="Qi Y."/>
            <person name="Fu T."/>
            <person name="Tang G.D."/>
            <person name="Zhang D."/>
            <person name="Sun W.H."/>
            <person name="Liu D.K."/>
            <person name="Li Y."/>
            <person name="Chen G.Z."/>
            <person name="Liu X.D."/>
            <person name="Liao X.Y."/>
            <person name="Jiang Y.T."/>
            <person name="Yu X."/>
            <person name="Hao Y."/>
            <person name="Huang J."/>
            <person name="Zhao X.W."/>
            <person name="Ke S."/>
            <person name="Chen Y.Y."/>
            <person name="Wu W.L."/>
            <person name="Hsu J.L."/>
            <person name="Lin Y.F."/>
            <person name="Huang M.D."/>
            <person name="Li C.Y."/>
            <person name="Huang L."/>
            <person name="Wang Z.W."/>
            <person name="Zhao X."/>
            <person name="Zhong W.Y."/>
            <person name="Peng D.H."/>
            <person name="Ahmad S."/>
            <person name="Lan S."/>
            <person name="Zhang J.S."/>
            <person name="Tsai W.C."/>
            <person name="Van de Peer Y."/>
            <person name="Liu Z.J."/>
        </authorList>
    </citation>
    <scope>NUCLEOTIDE SEQUENCE</scope>
    <source>
        <strain evidence="3">CP</strain>
    </source>
</reference>
<accession>A0AAV9C633</accession>
<evidence type="ECO:0000313" key="4">
    <source>
        <dbReference type="Proteomes" id="UP001180020"/>
    </source>
</evidence>
<feature type="compositionally biased region" description="Polar residues" evidence="2">
    <location>
        <begin position="97"/>
        <end position="112"/>
    </location>
</feature>
<comment type="caution">
    <text evidence="3">The sequence shown here is derived from an EMBL/GenBank/DDBJ whole genome shotgun (WGS) entry which is preliminary data.</text>
</comment>
<feature type="region of interest" description="Disordered" evidence="2">
    <location>
        <begin position="87"/>
        <end position="112"/>
    </location>
</feature>
<dbReference type="AlphaFoldDB" id="A0AAV9C633"/>
<proteinExistence type="inferred from homology"/>
<evidence type="ECO:0000256" key="2">
    <source>
        <dbReference type="SAM" id="MobiDB-lite"/>
    </source>
</evidence>
<dbReference type="PANTHER" id="PTHR13120">
    <property type="entry name" value="PHD FINGER-LIKE DOMAIN-CONTAINING PROTEIN 5A"/>
    <property type="match status" value="1"/>
</dbReference>
<dbReference type="GO" id="GO:0000398">
    <property type="term" value="P:mRNA splicing, via spliceosome"/>
    <property type="evidence" value="ECO:0007669"/>
    <property type="project" value="InterPro"/>
</dbReference>
<name>A0AAV9C633_ACOCL</name>
<reference evidence="3" key="2">
    <citation type="submission" date="2023-06" db="EMBL/GenBank/DDBJ databases">
        <authorList>
            <person name="Ma L."/>
            <person name="Liu K.-W."/>
            <person name="Li Z."/>
            <person name="Hsiao Y.-Y."/>
            <person name="Qi Y."/>
            <person name="Fu T."/>
            <person name="Tang G."/>
            <person name="Zhang D."/>
            <person name="Sun W.-H."/>
            <person name="Liu D.-K."/>
            <person name="Li Y."/>
            <person name="Chen G.-Z."/>
            <person name="Liu X.-D."/>
            <person name="Liao X.-Y."/>
            <person name="Jiang Y.-T."/>
            <person name="Yu X."/>
            <person name="Hao Y."/>
            <person name="Huang J."/>
            <person name="Zhao X.-W."/>
            <person name="Ke S."/>
            <person name="Chen Y.-Y."/>
            <person name="Wu W.-L."/>
            <person name="Hsu J.-L."/>
            <person name="Lin Y.-F."/>
            <person name="Huang M.-D."/>
            <person name="Li C.-Y."/>
            <person name="Huang L."/>
            <person name="Wang Z.-W."/>
            <person name="Zhao X."/>
            <person name="Zhong W.-Y."/>
            <person name="Peng D.-H."/>
            <person name="Ahmad S."/>
            <person name="Lan S."/>
            <person name="Zhang J.-S."/>
            <person name="Tsai W.-C."/>
            <person name="Van De Peer Y."/>
            <person name="Liu Z.-J."/>
        </authorList>
    </citation>
    <scope>NUCLEOTIDE SEQUENCE</scope>
    <source>
        <strain evidence="3">CP</strain>
        <tissue evidence="3">Leaves</tissue>
    </source>
</reference>
<protein>
    <submittedName>
        <fullName evidence="3">PHD finger-like domain-containing protein 5A</fullName>
    </submittedName>
</protein>
<evidence type="ECO:0000256" key="1">
    <source>
        <dbReference type="ARBA" id="ARBA00008626"/>
    </source>
</evidence>